<proteinExistence type="predicted"/>
<comment type="caution">
    <text evidence="2">The sequence shown here is derived from an EMBL/GenBank/DDBJ whole genome shotgun (WGS) entry which is preliminary data.</text>
</comment>
<evidence type="ECO:0000313" key="3">
    <source>
        <dbReference type="Proteomes" id="UP001168109"/>
    </source>
</evidence>
<gene>
    <name evidence="2" type="ORF">OB962_10360</name>
</gene>
<dbReference type="RefSeq" id="WP_290041966.1">
    <property type="nucleotide sequence ID" value="NZ_JAOPLU010000002.1"/>
</dbReference>
<evidence type="ECO:0008006" key="4">
    <source>
        <dbReference type="Google" id="ProtNLM"/>
    </source>
</evidence>
<dbReference type="Proteomes" id="UP001168109">
    <property type="component" value="Unassembled WGS sequence"/>
</dbReference>
<reference evidence="2" key="1">
    <citation type="submission" date="2024-05" db="EMBL/GenBank/DDBJ databases">
        <title>WGS of Aeromonas isolates.</title>
        <authorList>
            <person name="Lee H."/>
        </authorList>
    </citation>
    <scope>NUCLEOTIDE SEQUENCE</scope>
    <source>
        <strain evidence="2">LP308</strain>
    </source>
</reference>
<organism evidence="2 3">
    <name type="scientific">Aeromonas piscicola</name>
    <dbReference type="NCBI Taxonomy" id="600645"/>
    <lineage>
        <taxon>Bacteria</taxon>
        <taxon>Pseudomonadati</taxon>
        <taxon>Pseudomonadota</taxon>
        <taxon>Gammaproteobacteria</taxon>
        <taxon>Aeromonadales</taxon>
        <taxon>Aeromonadaceae</taxon>
        <taxon>Aeromonas</taxon>
    </lineage>
</organism>
<keyword evidence="1" id="KW-0472">Membrane</keyword>
<keyword evidence="3" id="KW-1185">Reference proteome</keyword>
<protein>
    <recommendedName>
        <fullName evidence="4">YxeA family protein</fullName>
    </recommendedName>
</protein>
<evidence type="ECO:0000256" key="1">
    <source>
        <dbReference type="SAM" id="Phobius"/>
    </source>
</evidence>
<dbReference type="EMBL" id="JAOPLU010000002">
    <property type="protein sequence ID" value="MDM5131399.1"/>
    <property type="molecule type" value="Genomic_DNA"/>
</dbReference>
<evidence type="ECO:0000313" key="2">
    <source>
        <dbReference type="EMBL" id="MDM5131399.1"/>
    </source>
</evidence>
<accession>A0ABT7QBS2</accession>
<feature type="transmembrane region" description="Helical" evidence="1">
    <location>
        <begin position="12"/>
        <end position="31"/>
    </location>
</feature>
<name>A0ABT7QBS2_9GAMM</name>
<keyword evidence="1" id="KW-0812">Transmembrane</keyword>
<keyword evidence="1" id="KW-1133">Transmembrane helix</keyword>
<sequence>MNGFLAILKKLYHVCAFLCVLGVAMIFIFSVDIPVYDDEYYTDGNGITWIKDKGVPHGYQVVESKSGTYNLKIYELDESKKSVVVAEKNFNIDLPLGSSLKANNFSLYDGRQVILNVPINLK</sequence>